<organism evidence="1 2">
    <name type="scientific">Paratrimastix pyriformis</name>
    <dbReference type="NCBI Taxonomy" id="342808"/>
    <lineage>
        <taxon>Eukaryota</taxon>
        <taxon>Metamonada</taxon>
        <taxon>Preaxostyla</taxon>
        <taxon>Paratrimastigidae</taxon>
        <taxon>Paratrimastix</taxon>
    </lineage>
</organism>
<name>A0ABQ8UGQ6_9EUKA</name>
<keyword evidence="2" id="KW-1185">Reference proteome</keyword>
<evidence type="ECO:0008006" key="3">
    <source>
        <dbReference type="Google" id="ProtNLM"/>
    </source>
</evidence>
<evidence type="ECO:0000313" key="1">
    <source>
        <dbReference type="EMBL" id="KAJ4458439.1"/>
    </source>
</evidence>
<sequence>MAGTQSAGEENFQSFLRFCEGNPGILGLILVGSRGKGWDSAVASSSDFDCHVITSDEAVEEITQFFESRQHSPEMAAIDVSVRSLSQFQEYAVWGSLDSWDRYDFLHCQLLIDKSDGVLRKLIAEKGTLPAHEQHSFICSRLRAYVNAVYHSVKCFMKGNVVGARLEAANSIFPLLDVLFALHSRPVPFLSFLEKELSTYPLEKLPWVPADFLARLLRILSTADLATQQTTLGAVETLFRREGYADLLAEFKGRSDGRSITGP</sequence>
<gene>
    <name evidence="1" type="ORF">PAPYR_5830</name>
</gene>
<protein>
    <recommendedName>
        <fullName evidence="3">Polymerase nucleotidyl transferase domain-containing protein</fullName>
    </recommendedName>
</protein>
<proteinExistence type="predicted"/>
<reference evidence="1" key="1">
    <citation type="journal article" date="2022" name="bioRxiv">
        <title>Genomics of Preaxostyla Flagellates Illuminates Evolutionary Transitions and the Path Towards Mitochondrial Loss.</title>
        <authorList>
            <person name="Novak L.V.F."/>
            <person name="Treitli S.C."/>
            <person name="Pyrih J."/>
            <person name="Halakuc P."/>
            <person name="Pipaliya S.V."/>
            <person name="Vacek V."/>
            <person name="Brzon O."/>
            <person name="Soukal P."/>
            <person name="Eme L."/>
            <person name="Dacks J.B."/>
            <person name="Karnkowska A."/>
            <person name="Elias M."/>
            <person name="Hampl V."/>
        </authorList>
    </citation>
    <scope>NUCLEOTIDE SEQUENCE</scope>
    <source>
        <strain evidence="1">RCP-MX</strain>
    </source>
</reference>
<dbReference type="Proteomes" id="UP001141327">
    <property type="component" value="Unassembled WGS sequence"/>
</dbReference>
<evidence type="ECO:0000313" key="2">
    <source>
        <dbReference type="Proteomes" id="UP001141327"/>
    </source>
</evidence>
<comment type="caution">
    <text evidence="1">The sequence shown here is derived from an EMBL/GenBank/DDBJ whole genome shotgun (WGS) entry which is preliminary data.</text>
</comment>
<accession>A0ABQ8UGQ6</accession>
<dbReference type="EMBL" id="JAPMOS010000029">
    <property type="protein sequence ID" value="KAJ4458439.1"/>
    <property type="molecule type" value="Genomic_DNA"/>
</dbReference>